<accession>A0A2M8PD55</accession>
<dbReference type="InterPro" id="IPR007263">
    <property type="entry name" value="DCC1-like"/>
</dbReference>
<keyword evidence="1" id="KW-0812">Transmembrane</keyword>
<organism evidence="2 3">
    <name type="scientific">Candidatus Thermofonsia Clade 1 bacterium</name>
    <dbReference type="NCBI Taxonomy" id="2364210"/>
    <lineage>
        <taxon>Bacteria</taxon>
        <taxon>Bacillati</taxon>
        <taxon>Chloroflexota</taxon>
        <taxon>Candidatus Thermofontia</taxon>
        <taxon>Candidatus Thermofonsia Clade 1</taxon>
    </lineage>
</organism>
<feature type="transmembrane region" description="Helical" evidence="1">
    <location>
        <begin position="89"/>
        <end position="106"/>
    </location>
</feature>
<dbReference type="Proteomes" id="UP000229681">
    <property type="component" value="Unassembled WGS sequence"/>
</dbReference>
<dbReference type="AlphaFoldDB" id="A0A2M8PD55"/>
<dbReference type="PANTHER" id="PTHR34290:SF2">
    <property type="entry name" value="OS04G0668800 PROTEIN"/>
    <property type="match status" value="1"/>
</dbReference>
<name>A0A2M8PD55_9CHLR</name>
<dbReference type="PANTHER" id="PTHR34290">
    <property type="entry name" value="SI:CH73-390P7.2"/>
    <property type="match status" value="1"/>
</dbReference>
<evidence type="ECO:0000313" key="3">
    <source>
        <dbReference type="Proteomes" id="UP000229681"/>
    </source>
</evidence>
<reference evidence="2 3" key="1">
    <citation type="submission" date="2017-11" db="EMBL/GenBank/DDBJ databases">
        <title>Evolution of Phototrophy in the Chloroflexi Phylum Driven by Horizontal Gene Transfer.</title>
        <authorList>
            <person name="Ward L.M."/>
            <person name="Hemp J."/>
            <person name="Shih P.M."/>
            <person name="Mcglynn S.E."/>
            <person name="Fischer W."/>
        </authorList>
    </citation>
    <scope>NUCLEOTIDE SEQUENCE [LARGE SCALE GENOMIC DNA]</scope>
    <source>
        <strain evidence="2">JP3_13</strain>
    </source>
</reference>
<keyword evidence="1" id="KW-0472">Membrane</keyword>
<gene>
    <name evidence="2" type="ORF">CUN49_10340</name>
</gene>
<dbReference type="GO" id="GO:0015035">
    <property type="term" value="F:protein-disulfide reductase activity"/>
    <property type="evidence" value="ECO:0007669"/>
    <property type="project" value="InterPro"/>
</dbReference>
<dbReference type="Pfam" id="PF04134">
    <property type="entry name" value="DCC1-like"/>
    <property type="match status" value="1"/>
</dbReference>
<keyword evidence="1" id="KW-1133">Transmembrane helix</keyword>
<sequence>MAVLNRPKRVAVLYDGMCVLCVNAVRLWRRLDWCKRLEFVDVQAWEEVQRRFPHLERSAALGAIHVIGADGARYTGYDGVRYMARHVPLLAWIAPLLYLPPIAWIGRRLYAWIARRRYAINRLFGRAICEDACRPPSRP</sequence>
<proteinExistence type="predicted"/>
<evidence type="ECO:0000256" key="1">
    <source>
        <dbReference type="SAM" id="Phobius"/>
    </source>
</evidence>
<evidence type="ECO:0000313" key="2">
    <source>
        <dbReference type="EMBL" id="PJF35477.1"/>
    </source>
</evidence>
<dbReference type="EMBL" id="PGTM01000150">
    <property type="protein sequence ID" value="PJF35477.1"/>
    <property type="molecule type" value="Genomic_DNA"/>
</dbReference>
<dbReference type="InterPro" id="IPR044691">
    <property type="entry name" value="DCC1_Trx"/>
</dbReference>
<comment type="caution">
    <text evidence="2">The sequence shown here is derived from an EMBL/GenBank/DDBJ whole genome shotgun (WGS) entry which is preliminary data.</text>
</comment>
<protein>
    <submittedName>
        <fullName evidence="2">DUF393 domain-containing protein</fullName>
    </submittedName>
</protein>